<name>A0ABN3Z962_BACA1</name>
<dbReference type="NCBIfam" id="TIGR02898">
    <property type="entry name" value="spore_YhcN_YlaJ"/>
    <property type="match status" value="1"/>
</dbReference>
<dbReference type="GeneID" id="92916716"/>
<keyword evidence="4" id="KW-1185">Reference proteome</keyword>
<proteinExistence type="predicted"/>
<feature type="region of interest" description="Disordered" evidence="1">
    <location>
        <begin position="163"/>
        <end position="209"/>
    </location>
</feature>
<feature type="chain" id="PRO_5046889598" evidence="2">
    <location>
        <begin position="19"/>
        <end position="209"/>
    </location>
</feature>
<evidence type="ECO:0000313" key="3">
    <source>
        <dbReference type="EMBL" id="ADP31989.1"/>
    </source>
</evidence>
<feature type="compositionally biased region" description="Basic and acidic residues" evidence="1">
    <location>
        <begin position="169"/>
        <end position="192"/>
    </location>
</feature>
<protein>
    <submittedName>
        <fullName evidence="3">Lipoprotein</fullName>
    </submittedName>
</protein>
<dbReference type="EMBL" id="CP002207">
    <property type="protein sequence ID" value="ADP31989.1"/>
    <property type="molecule type" value="Genomic_DNA"/>
</dbReference>
<feature type="region of interest" description="Disordered" evidence="1">
    <location>
        <begin position="23"/>
        <end position="57"/>
    </location>
</feature>
<keyword evidence="3" id="KW-0449">Lipoprotein</keyword>
<reference evidence="3 4" key="1">
    <citation type="journal article" date="2011" name="Front. Microbiol.">
        <title>Genomic signatures of strain selection and enhancement in Bacillus atrophaeus var. globigii, a historical biowarfare simulant.</title>
        <authorList>
            <person name="Gibbons H.S."/>
            <person name="Broomall S.M."/>
            <person name="McNew L.A."/>
            <person name="Daligault H."/>
            <person name="Chapman C."/>
            <person name="Bruce D."/>
            <person name="Karavis M."/>
            <person name="Krepps M."/>
            <person name="McGregor P.A."/>
            <person name="Hong C."/>
            <person name="Park K.H."/>
            <person name="Akmal A."/>
            <person name="Feldman A."/>
            <person name="Lin J.S."/>
            <person name="Chang W.E."/>
            <person name="Higgs B.W."/>
            <person name="Demirev P."/>
            <person name="Lindquist J."/>
            <person name="Liem A."/>
            <person name="Fochler E."/>
            <person name="Read T.D."/>
            <person name="Tapia R."/>
            <person name="Johnson S."/>
            <person name="Bishop-Lilly K.A."/>
            <person name="Detter C."/>
            <person name="Han C."/>
            <person name="Sozhamannan S."/>
            <person name="Rosenzweig C.N."/>
            <person name="Skowronski E.W."/>
        </authorList>
    </citation>
    <scope>NUCLEOTIDE SEQUENCE [LARGE SCALE GENOMIC DNA]</scope>
    <source>
        <strain evidence="3 4">1942</strain>
    </source>
</reference>
<dbReference type="RefSeq" id="WP_003329107.1">
    <property type="nucleotide sequence ID" value="NC_014639.1"/>
</dbReference>
<accession>A0ABN3Z962</accession>
<evidence type="ECO:0000256" key="2">
    <source>
        <dbReference type="SAM" id="SignalP"/>
    </source>
</evidence>
<feature type="signal peptide" evidence="2">
    <location>
        <begin position="1"/>
        <end position="18"/>
    </location>
</feature>
<dbReference type="InterPro" id="IPR019076">
    <property type="entry name" value="Spore_lipoprot_YhcN/YlaJ-like"/>
</dbReference>
<feature type="compositionally biased region" description="Polar residues" evidence="1">
    <location>
        <begin position="44"/>
        <end position="56"/>
    </location>
</feature>
<dbReference type="PROSITE" id="PS51257">
    <property type="entry name" value="PROKAR_LIPOPROTEIN"/>
    <property type="match status" value="1"/>
</dbReference>
<gene>
    <name evidence="3" type="ordered locus">BATR1942_05175</name>
</gene>
<dbReference type="Pfam" id="PF09580">
    <property type="entry name" value="Spore_YhcN_YlaJ"/>
    <property type="match status" value="1"/>
</dbReference>
<keyword evidence="2" id="KW-0732">Signal</keyword>
<organism evidence="3 4">
    <name type="scientific">Bacillus atrophaeus (strain 1942)</name>
    <dbReference type="NCBI Taxonomy" id="720555"/>
    <lineage>
        <taxon>Bacteria</taxon>
        <taxon>Bacillati</taxon>
        <taxon>Bacillota</taxon>
        <taxon>Bacilli</taxon>
        <taxon>Bacillales</taxon>
        <taxon>Bacillaceae</taxon>
        <taxon>Bacillus</taxon>
    </lineage>
</organism>
<dbReference type="Proteomes" id="UP000006867">
    <property type="component" value="Chromosome"/>
</dbReference>
<feature type="compositionally biased region" description="Polar residues" evidence="1">
    <location>
        <begin position="23"/>
        <end position="32"/>
    </location>
</feature>
<evidence type="ECO:0000313" key="4">
    <source>
        <dbReference type="Proteomes" id="UP000006867"/>
    </source>
</evidence>
<dbReference type="InterPro" id="IPR014247">
    <property type="entry name" value="Spore_lipoprot_YhcN/YlaJ"/>
</dbReference>
<sequence>MRILFIIIQAVLVLSACANQQGGSKQHLQNDSARQENSKPIHVKNTSQETADNTSRPDIAKHLVKVTERVPEVKDATAIVLGRYAVVGIDVDDTLERSKVETIKYSVAQALKNDPYGANAAVIADPDTVSRLQEMGREITAGRPVTGILDELAAIVGRVLPEVPNDVTDNEKESQTEHNNDQLNQKQEKELDQEQNDQSDNHMKKNKND</sequence>
<feature type="compositionally biased region" description="Basic and acidic residues" evidence="1">
    <location>
        <begin position="199"/>
        <end position="209"/>
    </location>
</feature>
<evidence type="ECO:0000256" key="1">
    <source>
        <dbReference type="SAM" id="MobiDB-lite"/>
    </source>
</evidence>